<dbReference type="Pfam" id="PF20583">
    <property type="entry name" value="DUF6786"/>
    <property type="match status" value="1"/>
</dbReference>
<dbReference type="OrthoDB" id="1113889at2"/>
<protein>
    <recommendedName>
        <fullName evidence="3">DUF4380 domain-containing protein</fullName>
    </recommendedName>
</protein>
<evidence type="ECO:0008006" key="3">
    <source>
        <dbReference type="Google" id="ProtNLM"/>
    </source>
</evidence>
<keyword evidence="2" id="KW-1185">Reference proteome</keyword>
<dbReference type="RefSeq" id="WP_090125134.1">
    <property type="nucleotide sequence ID" value="NZ_FNNJ01000010.1"/>
</dbReference>
<dbReference type="InterPro" id="IPR046713">
    <property type="entry name" value="DUF6786"/>
</dbReference>
<accession>A0A1H3EWQ3</accession>
<name>A0A1H3EWQ3_9FLAO</name>
<proteinExistence type="predicted"/>
<dbReference type="EMBL" id="FNNJ01000010">
    <property type="protein sequence ID" value="SDX82364.1"/>
    <property type="molecule type" value="Genomic_DNA"/>
</dbReference>
<dbReference type="AlphaFoldDB" id="A0A1H3EWQ3"/>
<dbReference type="STRING" id="762486.SAMN05444411_11028"/>
<dbReference type="Proteomes" id="UP000199595">
    <property type="component" value="Unassembled WGS sequence"/>
</dbReference>
<evidence type="ECO:0000313" key="2">
    <source>
        <dbReference type="Proteomes" id="UP000199595"/>
    </source>
</evidence>
<evidence type="ECO:0000313" key="1">
    <source>
        <dbReference type="EMBL" id="SDX82364.1"/>
    </source>
</evidence>
<organism evidence="1 2">
    <name type="scientific">Lutibacter oricola</name>
    <dbReference type="NCBI Taxonomy" id="762486"/>
    <lineage>
        <taxon>Bacteria</taxon>
        <taxon>Pseudomonadati</taxon>
        <taxon>Bacteroidota</taxon>
        <taxon>Flavobacteriia</taxon>
        <taxon>Flavobacteriales</taxon>
        <taxon>Flavobacteriaceae</taxon>
        <taxon>Lutibacter</taxon>
    </lineage>
</organism>
<sequence length="389" mass="43982">MRNLLLIILTVLLFANCNQIKKETMFKDDIEFLKNIEGLEILSSGNSKIAVSGILQGRVFTSSSKGMEGISYGYFNKNLILKEEYKNNLTAMGGEGRLIFAPEVGKYATFFAPNTPQTAETIGPSKDMKSKRFIVESKTDKSIVCSSTMNILNANNYTFNIDVKRKVSILSSEEIKNELNIAYNNVSEVAFKVESWVKNIDSIQWSKQNGLLSIWDLACVKTTPKTIVIIPTKNKLDSVTNYFTPLTKERIKIENETVFYKADANYMNKIGIQPENVKNVFGSYSPELSLLTICTFNFVENEELYANCVWGHTKPYKGDVINIFNGEVNSAEDRNWPFYELETLSAQSELKPNEELYHSQTIFHFEGSKYALDVISKKLLGVALTEINI</sequence>
<gene>
    <name evidence="1" type="ORF">SAMN05444411_11028</name>
</gene>
<reference evidence="1 2" key="1">
    <citation type="submission" date="2016-10" db="EMBL/GenBank/DDBJ databases">
        <authorList>
            <person name="de Groot N.N."/>
        </authorList>
    </citation>
    <scope>NUCLEOTIDE SEQUENCE [LARGE SCALE GENOMIC DNA]</scope>
    <source>
        <strain evidence="1 2">DSM 24956</strain>
    </source>
</reference>